<evidence type="ECO:0000313" key="3">
    <source>
        <dbReference type="Proteomes" id="UP000077315"/>
    </source>
</evidence>
<dbReference type="VEuPathDB" id="FungiDB:PHYBLDRAFT_68901"/>
<dbReference type="GeneID" id="29002933"/>
<keyword evidence="1" id="KW-0812">Transmembrane</keyword>
<dbReference type="InParanoid" id="A0A167KSW4"/>
<gene>
    <name evidence="2" type="ORF">PHYBLDRAFT_68901</name>
</gene>
<reference evidence="3" key="1">
    <citation type="submission" date="2015-06" db="EMBL/GenBank/DDBJ databases">
        <title>Expansion of signal transduction pathways in fungi by whole-genome duplication.</title>
        <authorList>
            <consortium name="DOE Joint Genome Institute"/>
            <person name="Corrochano L.M."/>
            <person name="Kuo A."/>
            <person name="Marcet-Houben M."/>
            <person name="Polaino S."/>
            <person name="Salamov A."/>
            <person name="Villalobos J.M."/>
            <person name="Alvarez M.I."/>
            <person name="Avalos J."/>
            <person name="Benito E.P."/>
            <person name="Benoit I."/>
            <person name="Burger G."/>
            <person name="Camino L.P."/>
            <person name="Canovas D."/>
            <person name="Cerda-Olmedo E."/>
            <person name="Cheng J.-F."/>
            <person name="Dominguez A."/>
            <person name="Elias M."/>
            <person name="Eslava A.P."/>
            <person name="Glaser F."/>
            <person name="Grimwood J."/>
            <person name="Gutierrez G."/>
            <person name="Heitman J."/>
            <person name="Henrissat B."/>
            <person name="Iturriaga E.A."/>
            <person name="Lang B.F."/>
            <person name="Lavin J.L."/>
            <person name="Lee S."/>
            <person name="Li W."/>
            <person name="Lindquist E."/>
            <person name="Lopez-Garcia S."/>
            <person name="Luque E.M."/>
            <person name="Marcos A.T."/>
            <person name="Martin J."/>
            <person name="McCluskey K."/>
            <person name="Medina H.R."/>
            <person name="Miralles-Duran A."/>
            <person name="Miyazaki A."/>
            <person name="Munoz-Torres E."/>
            <person name="Oguiza J.A."/>
            <person name="Ohm R."/>
            <person name="Olmedo M."/>
            <person name="Orejas M."/>
            <person name="Ortiz-Castellanos L."/>
            <person name="Pisabarro A.G."/>
            <person name="Rodriguez-Romero J."/>
            <person name="Ruiz-Herrera J."/>
            <person name="Ruiz-Vazquez R."/>
            <person name="Sanz C."/>
            <person name="Schackwitz W."/>
            <person name="Schmutz J."/>
            <person name="Shahriari M."/>
            <person name="Shelest E."/>
            <person name="Silva-Franco F."/>
            <person name="Soanes D."/>
            <person name="Syed K."/>
            <person name="Tagua V.G."/>
            <person name="Talbot N.J."/>
            <person name="Thon M."/>
            <person name="De vries R.P."/>
            <person name="Wiebenga A."/>
            <person name="Yadav J.S."/>
            <person name="Braun E.L."/>
            <person name="Baker S."/>
            <person name="Garre V."/>
            <person name="Horwitz B."/>
            <person name="Torres-Martinez S."/>
            <person name="Idnurm A."/>
            <person name="Herrera-Estrella A."/>
            <person name="Gabaldon T."/>
            <person name="Grigoriev I.V."/>
        </authorList>
    </citation>
    <scope>NUCLEOTIDE SEQUENCE [LARGE SCALE GENOMIC DNA]</scope>
    <source>
        <strain evidence="3">NRRL 1555(-)</strain>
    </source>
</reference>
<dbReference type="EMBL" id="KV440994">
    <property type="protein sequence ID" value="OAD68799.1"/>
    <property type="molecule type" value="Genomic_DNA"/>
</dbReference>
<sequence>MTWVVIFWLLLSIIPGVFAVFASHKVLGLVTILHIIVLNLPSVVLYKCKLMIQIAMIPATTVPADFWSFLEPIIKSLEILQADKMVIKTPTKTMRAKVHVLMATDNILALTKLACHAGHTSKNGCCICNVVRQTSGHGQYFRTLPSNIIRILGSFRSFNPDIVLCKGLKEQSLFASLTSFTDPFFFALDEMHGLCHRISKQI</sequence>
<keyword evidence="1" id="KW-0472">Membrane</keyword>
<organism evidence="2 3">
    <name type="scientific">Phycomyces blakesleeanus (strain ATCC 8743b / DSM 1359 / FGSC 10004 / NBRC 33097 / NRRL 1555)</name>
    <dbReference type="NCBI Taxonomy" id="763407"/>
    <lineage>
        <taxon>Eukaryota</taxon>
        <taxon>Fungi</taxon>
        <taxon>Fungi incertae sedis</taxon>
        <taxon>Mucoromycota</taxon>
        <taxon>Mucoromycotina</taxon>
        <taxon>Mucoromycetes</taxon>
        <taxon>Mucorales</taxon>
        <taxon>Phycomycetaceae</taxon>
        <taxon>Phycomyces</taxon>
    </lineage>
</organism>
<accession>A0A167KSW4</accession>
<dbReference type="Proteomes" id="UP000077315">
    <property type="component" value="Unassembled WGS sequence"/>
</dbReference>
<evidence type="ECO:0000256" key="1">
    <source>
        <dbReference type="SAM" id="Phobius"/>
    </source>
</evidence>
<dbReference type="RefSeq" id="XP_018286839.1">
    <property type="nucleotide sequence ID" value="XM_018442027.1"/>
</dbReference>
<protein>
    <submittedName>
        <fullName evidence="2">Uncharacterized protein</fullName>
    </submittedName>
</protein>
<keyword evidence="1" id="KW-1133">Transmembrane helix</keyword>
<dbReference type="AlphaFoldDB" id="A0A167KSW4"/>
<dbReference type="OrthoDB" id="2389915at2759"/>
<feature type="transmembrane region" description="Helical" evidence="1">
    <location>
        <begin position="29"/>
        <end position="46"/>
    </location>
</feature>
<evidence type="ECO:0000313" key="2">
    <source>
        <dbReference type="EMBL" id="OAD68799.1"/>
    </source>
</evidence>
<keyword evidence="3" id="KW-1185">Reference proteome</keyword>
<name>A0A167KSW4_PHYB8</name>
<proteinExistence type="predicted"/>